<dbReference type="InterPro" id="IPR036641">
    <property type="entry name" value="HPT_dom_sf"/>
</dbReference>
<dbReference type="EMBL" id="CP147920">
    <property type="protein sequence ID" value="XAU14308.1"/>
    <property type="molecule type" value="Genomic_DNA"/>
</dbReference>
<dbReference type="RefSeq" id="WP_345972056.1">
    <property type="nucleotide sequence ID" value="NZ_CP147920.1"/>
</dbReference>
<keyword evidence="2" id="KW-1185">Reference proteome</keyword>
<proteinExistence type="predicted"/>
<dbReference type="Gene3D" id="1.20.120.160">
    <property type="entry name" value="HPT domain"/>
    <property type="match status" value="1"/>
</dbReference>
<evidence type="ECO:0008006" key="3">
    <source>
        <dbReference type="Google" id="ProtNLM"/>
    </source>
</evidence>
<name>A0ABZ3H877_9BACT</name>
<dbReference type="SUPFAM" id="SSF47226">
    <property type="entry name" value="Histidine-containing phosphotransfer domain, HPT domain"/>
    <property type="match status" value="1"/>
</dbReference>
<protein>
    <recommendedName>
        <fullName evidence="3">HPt domain-containing protein</fullName>
    </recommendedName>
</protein>
<sequence length="104" mass="11078">MEHLITETLGYARDHFTAFGLETAQVDALLVAGERDLRKELLQLKSLAEAVPADADKVAQSLHALKGLLMNMGNNNAGQVFAELETAFKSTKEVAGILALLAAG</sequence>
<reference evidence="1 2" key="1">
    <citation type="submission" date="2024-03" db="EMBL/GenBank/DDBJ databases">
        <title>Sulfurimonas sp. HSL3-1.</title>
        <authorList>
            <person name="Wang S."/>
        </authorList>
    </citation>
    <scope>NUCLEOTIDE SEQUENCE [LARGE SCALE GENOMIC DNA]</scope>
    <source>
        <strain evidence="1 2">HSL3-1</strain>
    </source>
</reference>
<accession>A0ABZ3H877</accession>
<dbReference type="Proteomes" id="UP001447842">
    <property type="component" value="Chromosome"/>
</dbReference>
<organism evidence="1 2">
    <name type="scientific">Sulfurimonas diazotrophicus</name>
    <dbReference type="NCBI Taxonomy" id="3131939"/>
    <lineage>
        <taxon>Bacteria</taxon>
        <taxon>Pseudomonadati</taxon>
        <taxon>Campylobacterota</taxon>
        <taxon>Epsilonproteobacteria</taxon>
        <taxon>Campylobacterales</taxon>
        <taxon>Sulfurimonadaceae</taxon>
        <taxon>Sulfurimonas</taxon>
    </lineage>
</organism>
<evidence type="ECO:0000313" key="2">
    <source>
        <dbReference type="Proteomes" id="UP001447842"/>
    </source>
</evidence>
<evidence type="ECO:0000313" key="1">
    <source>
        <dbReference type="EMBL" id="XAU14308.1"/>
    </source>
</evidence>
<gene>
    <name evidence="1" type="ORF">WCY31_08560</name>
</gene>